<dbReference type="Pfam" id="PF13366">
    <property type="entry name" value="PDDEXK_3"/>
    <property type="match status" value="1"/>
</dbReference>
<dbReference type="InterPro" id="IPR026350">
    <property type="entry name" value="GxxExxY"/>
</dbReference>
<dbReference type="AlphaFoldDB" id="A0A9X3DEB3"/>
<sequence>MDYQIRQDNPHYKNETNLIINAAIEVHKALGCGFFEIVYKDALCIELESRGYYYEREKQYPVYYKDFVAT</sequence>
<keyword evidence="2" id="KW-1185">Reference proteome</keyword>
<dbReference type="NCBIfam" id="TIGR04256">
    <property type="entry name" value="GxxExxY"/>
    <property type="match status" value="1"/>
</dbReference>
<organism evidence="1 2">
    <name type="scientific">Pedobacter agri</name>
    <dbReference type="NCBI Taxonomy" id="454586"/>
    <lineage>
        <taxon>Bacteria</taxon>
        <taxon>Pseudomonadati</taxon>
        <taxon>Bacteroidota</taxon>
        <taxon>Sphingobacteriia</taxon>
        <taxon>Sphingobacteriales</taxon>
        <taxon>Sphingobacteriaceae</taxon>
        <taxon>Pedobacter</taxon>
    </lineage>
</organism>
<proteinExistence type="predicted"/>
<accession>A0A9X3DEB3</accession>
<evidence type="ECO:0000313" key="1">
    <source>
        <dbReference type="EMBL" id="MCX3266168.1"/>
    </source>
</evidence>
<evidence type="ECO:0000313" key="2">
    <source>
        <dbReference type="Proteomes" id="UP001142592"/>
    </source>
</evidence>
<reference evidence="1" key="1">
    <citation type="submission" date="2022-11" db="EMBL/GenBank/DDBJ databases">
        <authorList>
            <person name="Graham C."/>
            <person name="Newman J.D."/>
        </authorList>
    </citation>
    <scope>NUCLEOTIDE SEQUENCE</scope>
    <source>
        <strain evidence="1">DSM 19486</strain>
    </source>
</reference>
<dbReference type="Proteomes" id="UP001142592">
    <property type="component" value="Unassembled WGS sequence"/>
</dbReference>
<dbReference type="EMBL" id="JAPJUH010000004">
    <property type="protein sequence ID" value="MCX3266168.1"/>
    <property type="molecule type" value="Genomic_DNA"/>
</dbReference>
<name>A0A9X3DEB3_9SPHI</name>
<protein>
    <submittedName>
        <fullName evidence="1">GxxExxY protein</fullName>
    </submittedName>
</protein>
<gene>
    <name evidence="1" type="ORF">OQZ29_15525</name>
</gene>
<comment type="caution">
    <text evidence="1">The sequence shown here is derived from an EMBL/GenBank/DDBJ whole genome shotgun (WGS) entry which is preliminary data.</text>
</comment>